<comment type="caution">
    <text evidence="1">The sequence shown here is derived from an EMBL/GenBank/DDBJ whole genome shotgun (WGS) entry which is preliminary data.</text>
</comment>
<feature type="non-terminal residue" evidence="1">
    <location>
        <position position="249"/>
    </location>
</feature>
<dbReference type="Proteomes" id="UP000789920">
    <property type="component" value="Unassembled WGS sequence"/>
</dbReference>
<evidence type="ECO:0000313" key="2">
    <source>
        <dbReference type="Proteomes" id="UP000789920"/>
    </source>
</evidence>
<organism evidence="1 2">
    <name type="scientific">Racocetra persica</name>
    <dbReference type="NCBI Taxonomy" id="160502"/>
    <lineage>
        <taxon>Eukaryota</taxon>
        <taxon>Fungi</taxon>
        <taxon>Fungi incertae sedis</taxon>
        <taxon>Mucoromycota</taxon>
        <taxon>Glomeromycotina</taxon>
        <taxon>Glomeromycetes</taxon>
        <taxon>Diversisporales</taxon>
        <taxon>Gigasporaceae</taxon>
        <taxon>Racocetra</taxon>
    </lineage>
</organism>
<gene>
    <name evidence="1" type="ORF">RPERSI_LOCUS22075</name>
</gene>
<protein>
    <submittedName>
        <fullName evidence="1">869_t:CDS:1</fullName>
    </submittedName>
</protein>
<keyword evidence="2" id="KW-1185">Reference proteome</keyword>
<accession>A0ACA9RRA8</accession>
<reference evidence="1" key="1">
    <citation type="submission" date="2021-06" db="EMBL/GenBank/DDBJ databases">
        <authorList>
            <person name="Kallberg Y."/>
            <person name="Tangrot J."/>
            <person name="Rosling A."/>
        </authorList>
    </citation>
    <scope>NUCLEOTIDE SEQUENCE</scope>
    <source>
        <strain evidence="1">MA461A</strain>
    </source>
</reference>
<evidence type="ECO:0000313" key="1">
    <source>
        <dbReference type="EMBL" id="CAG8806035.1"/>
    </source>
</evidence>
<proteinExistence type="predicted"/>
<feature type="non-terminal residue" evidence="1">
    <location>
        <position position="1"/>
    </location>
</feature>
<dbReference type="EMBL" id="CAJVQC010066008">
    <property type="protein sequence ID" value="CAG8806035.1"/>
    <property type="molecule type" value="Genomic_DNA"/>
</dbReference>
<sequence length="249" mass="28503">NQKSTKEIGNVFERRIEKLLNKHEIKAHIFPCRRGDDGIDIIATFNRRIILIQCKNVAKSLDVNILKNFQASVGRFGKAVLSVVVYNGKKLKNNPLTTNAEIWWKGSCSNICIETEKTIVDCIKNKISQKKFKQTEDYKNGQDIKRHIENLLNQNGIQANLFPQRRGDNGIDIIATFNRKIILIKCINVSGPIRDNILRDFQASVYRFGEGILNVIVYNNEELNNSLIKNEGSSLEIVNEKMIVQYIKN</sequence>
<name>A0ACA9RRA8_9GLOM</name>